<evidence type="ECO:0000313" key="3">
    <source>
        <dbReference type="Proteomes" id="UP000268857"/>
    </source>
</evidence>
<dbReference type="OrthoDB" id="516031at2"/>
<dbReference type="Proteomes" id="UP000268857">
    <property type="component" value="Unassembled WGS sequence"/>
</dbReference>
<feature type="chain" id="PRO_5018762375" description="Organic solvent tolerance-like N-terminal domain-containing protein" evidence="1">
    <location>
        <begin position="21"/>
        <end position="126"/>
    </location>
</feature>
<organism evidence="2 3">
    <name type="scientific">Chlorogloeopsis fritschii PCC 6912</name>
    <dbReference type="NCBI Taxonomy" id="211165"/>
    <lineage>
        <taxon>Bacteria</taxon>
        <taxon>Bacillati</taxon>
        <taxon>Cyanobacteriota</taxon>
        <taxon>Cyanophyceae</taxon>
        <taxon>Nostocales</taxon>
        <taxon>Chlorogloeopsidaceae</taxon>
        <taxon>Chlorogloeopsis</taxon>
    </lineage>
</organism>
<accession>A0A3S0ZP52</accession>
<keyword evidence="3" id="KW-1185">Reference proteome</keyword>
<name>A0A3S0ZP52_CHLFR</name>
<dbReference type="EMBL" id="RSCJ01000011">
    <property type="protein sequence ID" value="RUR80272.1"/>
    <property type="molecule type" value="Genomic_DNA"/>
</dbReference>
<sequence>MKKVLGLAILAAFFATPALAGETFVRNEWTNSHTQTKTDLNLDSKTYSTRNEKYESWADKIYVDGDVEVKYTLGGKEVAFDDFTVHTAGSSLYGNYHESNYTKVYGTIHSIMNSYSNAHETTAGVR</sequence>
<dbReference type="RefSeq" id="WP_016873939.1">
    <property type="nucleotide sequence ID" value="NZ_AJLN01000050.1"/>
</dbReference>
<dbReference type="AlphaFoldDB" id="A0A3S0ZP52"/>
<gene>
    <name evidence="2" type="ORF">PCC6912_31320</name>
</gene>
<protein>
    <recommendedName>
        <fullName evidence="4">Organic solvent tolerance-like N-terminal domain-containing protein</fullName>
    </recommendedName>
</protein>
<feature type="signal peptide" evidence="1">
    <location>
        <begin position="1"/>
        <end position="20"/>
    </location>
</feature>
<reference evidence="2 3" key="1">
    <citation type="journal article" date="2019" name="Genome Biol. Evol.">
        <title>Day and night: Metabolic profiles and evolutionary relationships of six axenic non-marine cyanobacteria.</title>
        <authorList>
            <person name="Will S.E."/>
            <person name="Henke P."/>
            <person name="Boedeker C."/>
            <person name="Huang S."/>
            <person name="Brinkmann H."/>
            <person name="Rohde M."/>
            <person name="Jarek M."/>
            <person name="Friedl T."/>
            <person name="Seufert S."/>
            <person name="Schumacher M."/>
            <person name="Overmann J."/>
            <person name="Neumann-Schaal M."/>
            <person name="Petersen J."/>
        </authorList>
    </citation>
    <scope>NUCLEOTIDE SEQUENCE [LARGE SCALE GENOMIC DNA]</scope>
    <source>
        <strain evidence="2 3">PCC 6912</strain>
    </source>
</reference>
<keyword evidence="1" id="KW-0732">Signal</keyword>
<comment type="caution">
    <text evidence="2">The sequence shown here is derived from an EMBL/GenBank/DDBJ whole genome shotgun (WGS) entry which is preliminary data.</text>
</comment>
<evidence type="ECO:0000313" key="2">
    <source>
        <dbReference type="EMBL" id="RUR80272.1"/>
    </source>
</evidence>
<proteinExistence type="predicted"/>
<evidence type="ECO:0008006" key="4">
    <source>
        <dbReference type="Google" id="ProtNLM"/>
    </source>
</evidence>
<evidence type="ECO:0000256" key="1">
    <source>
        <dbReference type="SAM" id="SignalP"/>
    </source>
</evidence>